<dbReference type="OrthoDB" id="2425792at2"/>
<dbReference type="AlphaFoldDB" id="A0A0B5ANU0"/>
<protein>
    <submittedName>
        <fullName evidence="2">Uncharacterized protein</fullName>
    </submittedName>
</protein>
<keyword evidence="1" id="KW-1133">Transmembrane helix</keyword>
<name>A0A0B5ANU0_9BACL</name>
<feature type="transmembrane region" description="Helical" evidence="1">
    <location>
        <begin position="12"/>
        <end position="32"/>
    </location>
</feature>
<reference evidence="2 3" key="1">
    <citation type="submission" date="2014-08" db="EMBL/GenBank/DDBJ databases">
        <title>Complete genome of a marine bacteria Jeotgalibacillus malaysiensis.</title>
        <authorList>
            <person name="Yaakop A.S."/>
            <person name="Chan K.-G."/>
            <person name="Goh K.M."/>
        </authorList>
    </citation>
    <scope>NUCLEOTIDE SEQUENCE [LARGE SCALE GENOMIC DNA]</scope>
    <source>
        <strain evidence="2 3">D5</strain>
    </source>
</reference>
<gene>
    <name evidence="2" type="ORF">JMA_08860</name>
</gene>
<dbReference type="EMBL" id="CP009416">
    <property type="protein sequence ID" value="AJD90203.1"/>
    <property type="molecule type" value="Genomic_DNA"/>
</dbReference>
<sequence>MDSITVFLAPVLWLLVFGFFFLATIISIIAFIRKKIWKPIIIQVITILILFIFPFNQVIIEMDFMINKQEREKVALMVQSNAIGEEVSSNSHLIQLPEEFRHLSKGGGEIVVENAGDGTSILFFSFRGVMDNFFGIVYALNGRTPDKSGFFGEYKEVEKLDDSWFFVSSY</sequence>
<evidence type="ECO:0000313" key="3">
    <source>
        <dbReference type="Proteomes" id="UP000031449"/>
    </source>
</evidence>
<evidence type="ECO:0000256" key="1">
    <source>
        <dbReference type="SAM" id="Phobius"/>
    </source>
</evidence>
<evidence type="ECO:0000313" key="2">
    <source>
        <dbReference type="EMBL" id="AJD90203.1"/>
    </source>
</evidence>
<feature type="transmembrane region" description="Helical" evidence="1">
    <location>
        <begin position="39"/>
        <end position="60"/>
    </location>
</feature>
<dbReference type="KEGG" id="jeo:JMA_08860"/>
<dbReference type="Proteomes" id="UP000031449">
    <property type="component" value="Chromosome"/>
</dbReference>
<organism evidence="2 3">
    <name type="scientific">Jeotgalibacillus malaysiensis</name>
    <dbReference type="NCBI Taxonomy" id="1508404"/>
    <lineage>
        <taxon>Bacteria</taxon>
        <taxon>Bacillati</taxon>
        <taxon>Bacillota</taxon>
        <taxon>Bacilli</taxon>
        <taxon>Bacillales</taxon>
        <taxon>Caryophanaceae</taxon>
        <taxon>Jeotgalibacillus</taxon>
    </lineage>
</organism>
<dbReference type="STRING" id="1508404.JMA_08860"/>
<keyword evidence="1" id="KW-0472">Membrane</keyword>
<dbReference type="BioCyc" id="JESP1508404:G14D9-10118-MONOMER"/>
<keyword evidence="1" id="KW-0812">Transmembrane</keyword>
<proteinExistence type="predicted"/>
<dbReference type="HOGENOM" id="CLU_1387826_0_0_9"/>
<keyword evidence="3" id="KW-1185">Reference proteome</keyword>
<accession>A0A0B5ANU0</accession>